<evidence type="ECO:0000313" key="1">
    <source>
        <dbReference type="EMBL" id="KAK1935679.1"/>
    </source>
</evidence>
<organism evidence="1 2">
    <name type="scientific">Phytophthora citrophthora</name>
    <dbReference type="NCBI Taxonomy" id="4793"/>
    <lineage>
        <taxon>Eukaryota</taxon>
        <taxon>Sar</taxon>
        <taxon>Stramenopiles</taxon>
        <taxon>Oomycota</taxon>
        <taxon>Peronosporomycetes</taxon>
        <taxon>Peronosporales</taxon>
        <taxon>Peronosporaceae</taxon>
        <taxon>Phytophthora</taxon>
    </lineage>
</organism>
<name>A0AAD9LHK2_9STRA</name>
<evidence type="ECO:0000313" key="2">
    <source>
        <dbReference type="Proteomes" id="UP001259832"/>
    </source>
</evidence>
<reference evidence="1" key="1">
    <citation type="submission" date="2023-08" db="EMBL/GenBank/DDBJ databases">
        <title>Reference Genome Resource for the Citrus Pathogen Phytophthora citrophthora.</title>
        <authorList>
            <person name="Moller H."/>
            <person name="Coetzee B."/>
            <person name="Rose L.J."/>
            <person name="Van Niekerk J.M."/>
        </authorList>
    </citation>
    <scope>NUCLEOTIDE SEQUENCE</scope>
    <source>
        <strain evidence="1">STE-U-9442</strain>
    </source>
</reference>
<gene>
    <name evidence="1" type="ORF">P3T76_010374</name>
</gene>
<accession>A0AAD9LHK2</accession>
<keyword evidence="2" id="KW-1185">Reference proteome</keyword>
<dbReference type="EMBL" id="JASMQC010000022">
    <property type="protein sequence ID" value="KAK1935679.1"/>
    <property type="molecule type" value="Genomic_DNA"/>
</dbReference>
<dbReference type="AlphaFoldDB" id="A0AAD9LHK2"/>
<protein>
    <recommendedName>
        <fullName evidence="3">RxLR effector protein</fullName>
    </recommendedName>
</protein>
<sequence length="226" mass="25746">MIGWAKKESSTKALGARLQTEQLEHWVKVGKDPEEVFKLYDLNYARRCILSESQFSGWAKYVDDLNVKKEGAMVSIIPTMRKHFSDDVLFKITLAAKRSEETEAMGTKLEDAFVQFWIHRKDPSDNVLVELGLKKSTSTLLENPLLNILTKYTEAYNVNYVVKKTTVIETLTRTFGDETVARMLVARAVGGRNLGRSISQKKFQSDQLEMWVKGGQSVDDVYKLLN</sequence>
<proteinExistence type="predicted"/>
<dbReference type="Proteomes" id="UP001259832">
    <property type="component" value="Unassembled WGS sequence"/>
</dbReference>
<evidence type="ECO:0008006" key="3">
    <source>
        <dbReference type="Google" id="ProtNLM"/>
    </source>
</evidence>
<comment type="caution">
    <text evidence="1">The sequence shown here is derived from an EMBL/GenBank/DDBJ whole genome shotgun (WGS) entry which is preliminary data.</text>
</comment>